<dbReference type="Proteomes" id="UP000590749">
    <property type="component" value="Unassembled WGS sequence"/>
</dbReference>
<comment type="similarity">
    <text evidence="3">Belongs to the AAA ATPase family. Highly divergent.</text>
</comment>
<evidence type="ECO:0000256" key="2">
    <source>
        <dbReference type="ARBA" id="ARBA00022840"/>
    </source>
</evidence>
<accession>A0A7W5FDI7</accession>
<keyword evidence="1" id="KW-0547">Nucleotide-binding</keyword>
<dbReference type="AlphaFoldDB" id="A0A7W5FDI7"/>
<dbReference type="GO" id="GO:0005524">
    <property type="term" value="F:ATP binding"/>
    <property type="evidence" value="ECO:0007669"/>
    <property type="project" value="UniProtKB-KW"/>
</dbReference>
<dbReference type="SUPFAM" id="SSF52540">
    <property type="entry name" value="P-loop containing nucleoside triphosphate hydrolases"/>
    <property type="match status" value="1"/>
</dbReference>
<keyword evidence="2" id="KW-0067">ATP-binding</keyword>
<dbReference type="InterPro" id="IPR052381">
    <property type="entry name" value="AAA_domain_protein"/>
</dbReference>
<evidence type="ECO:0000256" key="4">
    <source>
        <dbReference type="ARBA" id="ARBA00040480"/>
    </source>
</evidence>
<reference evidence="6 7" key="1">
    <citation type="submission" date="2020-08" db="EMBL/GenBank/DDBJ databases">
        <title>Genomic Encyclopedia of Type Strains, Phase III (KMG-III): the genomes of soil and plant-associated and newly described type strains.</title>
        <authorList>
            <person name="Whitman W."/>
        </authorList>
    </citation>
    <scope>NUCLEOTIDE SEQUENCE [LARGE SCALE GENOMIC DNA]</scope>
    <source>
        <strain evidence="6 7">CECT 3287</strain>
    </source>
</reference>
<gene>
    <name evidence="6" type="ORF">FHR83_002012</name>
</gene>
<protein>
    <recommendedName>
        <fullName evidence="4">Uncharacterized AAA domain-containing protein ycf46</fullName>
    </recommendedName>
</protein>
<name>A0A7W5FDI7_9ACTN</name>
<dbReference type="InterPro" id="IPR003959">
    <property type="entry name" value="ATPase_AAA_core"/>
</dbReference>
<dbReference type="CDD" id="cd19507">
    <property type="entry name" value="RecA-like_Ycf46-like"/>
    <property type="match status" value="1"/>
</dbReference>
<evidence type="ECO:0000256" key="1">
    <source>
        <dbReference type="ARBA" id="ARBA00022741"/>
    </source>
</evidence>
<dbReference type="Gene3D" id="3.40.50.300">
    <property type="entry name" value="P-loop containing nucleotide triphosphate hydrolases"/>
    <property type="match status" value="1"/>
</dbReference>
<dbReference type="RefSeq" id="WP_229794747.1">
    <property type="nucleotide sequence ID" value="NZ_BMPW01000008.1"/>
</dbReference>
<feature type="domain" description="AAA+ ATPase" evidence="5">
    <location>
        <begin position="279"/>
        <end position="412"/>
    </location>
</feature>
<evidence type="ECO:0000313" key="6">
    <source>
        <dbReference type="EMBL" id="MBB3094360.1"/>
    </source>
</evidence>
<dbReference type="SMART" id="SM00382">
    <property type="entry name" value="AAA"/>
    <property type="match status" value="1"/>
</dbReference>
<evidence type="ECO:0000256" key="3">
    <source>
        <dbReference type="ARBA" id="ARBA00038088"/>
    </source>
</evidence>
<dbReference type="EMBL" id="JACHXF010000003">
    <property type="protein sequence ID" value="MBB3094360.1"/>
    <property type="molecule type" value="Genomic_DNA"/>
</dbReference>
<sequence length="531" mass="58264">MSAVKRSFPETFAQLLKARFPVLYLETHEEQRAMHKISLIAENPELVRVPRPVWSWTITGGLIQPDGEVRSNTGRVMDALKIVHRIEEPGVFVFRDLHPLTVDGQYPQNMEVVRMLRDIAHAFRTGQHPRTLVLMSPVLSLPTELAKDITIVDFPLPGEAERGALLDAMIRSNSGSGRLRVDLDEVGRERFVAAAAGLTMQEAENAYARAMANDAVLDLGDVDIVHDEKRQTVRKSGVLEFITTGTVLDDVGGLGNLKSWLVKRNGSWLPEAAEYGLPAPRGVLITGVPGCGKSLTAKAMSTVWGLPLLRFDIGRVFSGLVGSSEHNMRTALRIAEAVAPCVLWVDEIEKGFAGGSGDSGTGARVFGTFLTWMQEKSRPVFVIATANDFDGLPPELLRKGRFDETFFVDLPSRTERVDVWRVHLLRALRHPRVAGELPVGAELLGELAGLTTGYSGAEIEQAVTVALFDAFSERRPLSRDDLVRAVMSIVPLSVTQAERIDGLRAWARNRAVSATSTDDWDLTDRPGAPGR</sequence>
<keyword evidence="7" id="KW-1185">Reference proteome</keyword>
<dbReference type="InterPro" id="IPR003593">
    <property type="entry name" value="AAA+_ATPase"/>
</dbReference>
<comment type="caution">
    <text evidence="6">The sequence shown here is derived from an EMBL/GenBank/DDBJ whole genome shotgun (WGS) entry which is preliminary data.</text>
</comment>
<dbReference type="PANTHER" id="PTHR42960:SF1">
    <property type="entry name" value="YCF46 PROTEIN"/>
    <property type="match status" value="1"/>
</dbReference>
<dbReference type="InterPro" id="IPR027417">
    <property type="entry name" value="P-loop_NTPase"/>
</dbReference>
<dbReference type="Pfam" id="PF00004">
    <property type="entry name" value="AAA"/>
    <property type="match status" value="1"/>
</dbReference>
<proteinExistence type="inferred from homology"/>
<evidence type="ECO:0000313" key="7">
    <source>
        <dbReference type="Proteomes" id="UP000590749"/>
    </source>
</evidence>
<dbReference type="PANTHER" id="PTHR42960">
    <property type="entry name" value="YCF46 PROTEIN"/>
    <property type="match status" value="1"/>
</dbReference>
<organism evidence="6 7">
    <name type="scientific">Actinoplanes campanulatus</name>
    <dbReference type="NCBI Taxonomy" id="113559"/>
    <lineage>
        <taxon>Bacteria</taxon>
        <taxon>Bacillati</taxon>
        <taxon>Actinomycetota</taxon>
        <taxon>Actinomycetes</taxon>
        <taxon>Micromonosporales</taxon>
        <taxon>Micromonosporaceae</taxon>
        <taxon>Actinoplanes</taxon>
    </lineage>
</organism>
<dbReference type="GO" id="GO:0016887">
    <property type="term" value="F:ATP hydrolysis activity"/>
    <property type="evidence" value="ECO:0007669"/>
    <property type="project" value="InterPro"/>
</dbReference>
<evidence type="ECO:0000259" key="5">
    <source>
        <dbReference type="SMART" id="SM00382"/>
    </source>
</evidence>
<dbReference type="Gene3D" id="1.10.8.60">
    <property type="match status" value="1"/>
</dbReference>